<dbReference type="PANTHER" id="PTHR31906">
    <property type="entry name" value="PLASTID-LIPID-ASSOCIATED PROTEIN 4, CHLOROPLASTIC-RELATED"/>
    <property type="match status" value="1"/>
</dbReference>
<protein>
    <submittedName>
        <fullName evidence="4">Plastid-lipid-associated protein, variant 2</fullName>
    </submittedName>
</protein>
<evidence type="ECO:0000313" key="4">
    <source>
        <dbReference type="EMBL" id="KAK3286512.1"/>
    </source>
</evidence>
<organism evidence="4 5">
    <name type="scientific">Cymbomonas tetramitiformis</name>
    <dbReference type="NCBI Taxonomy" id="36881"/>
    <lineage>
        <taxon>Eukaryota</taxon>
        <taxon>Viridiplantae</taxon>
        <taxon>Chlorophyta</taxon>
        <taxon>Pyramimonadophyceae</taxon>
        <taxon>Pyramimonadales</taxon>
        <taxon>Pyramimonadaceae</taxon>
        <taxon>Cymbomonas</taxon>
    </lineage>
</organism>
<dbReference type="InterPro" id="IPR006843">
    <property type="entry name" value="PAP/fibrillin_dom"/>
</dbReference>
<gene>
    <name evidence="4" type="ORF">CYMTET_5931</name>
</gene>
<keyword evidence="2" id="KW-0934">Plastid</keyword>
<sequence length="302" mass="32389">MPGVIQAASLTEIQGTRIRCVSIRQAAPRHARAKAQLLSKSPFLFTSYQISEGTQATQTLHCSRRFTTPLRRHHGLCLTAMSKDVDAPLASKSVAIPELKASLLRLLSTLDRGAAATPEERNKVEVAASALEGAYLEELRAAPPPPLEGLLEGTWKLVYSSTFAGQTGGTQGFAGTPTGSSPLQLGQVFQRVDVSTMTLDNIVEIRAIVPSLPFLPEATATLTLAHSLAVMGPSTVRITFESTTVDVDGGGIDNLAPFTLPQLPKELQLPPVLRSGAFDTTYADDEMRVSRGDRGELRVFIK</sequence>
<evidence type="ECO:0000259" key="3">
    <source>
        <dbReference type="Pfam" id="PF04755"/>
    </source>
</evidence>
<dbReference type="InterPro" id="IPR039633">
    <property type="entry name" value="PAP"/>
</dbReference>
<evidence type="ECO:0000313" key="5">
    <source>
        <dbReference type="Proteomes" id="UP001190700"/>
    </source>
</evidence>
<name>A0AAE0GYF4_9CHLO</name>
<proteinExistence type="predicted"/>
<dbReference type="EMBL" id="LGRX02001240">
    <property type="protein sequence ID" value="KAK3286512.1"/>
    <property type="molecule type" value="Genomic_DNA"/>
</dbReference>
<dbReference type="AlphaFoldDB" id="A0AAE0GYF4"/>
<feature type="domain" description="Plastid lipid-associated protein/fibrillin conserved" evidence="3">
    <location>
        <begin position="98"/>
        <end position="300"/>
    </location>
</feature>
<reference evidence="4 5" key="1">
    <citation type="journal article" date="2015" name="Genome Biol. Evol.">
        <title>Comparative Genomics of a Bacterivorous Green Alga Reveals Evolutionary Causalities and Consequences of Phago-Mixotrophic Mode of Nutrition.</title>
        <authorList>
            <person name="Burns J.A."/>
            <person name="Paasch A."/>
            <person name="Narechania A."/>
            <person name="Kim E."/>
        </authorList>
    </citation>
    <scope>NUCLEOTIDE SEQUENCE [LARGE SCALE GENOMIC DNA]</scope>
    <source>
        <strain evidence="4 5">PLY_AMNH</strain>
    </source>
</reference>
<dbReference type="GO" id="GO:0009536">
    <property type="term" value="C:plastid"/>
    <property type="evidence" value="ECO:0007669"/>
    <property type="project" value="UniProtKB-SubCell"/>
</dbReference>
<dbReference type="Pfam" id="PF04755">
    <property type="entry name" value="PAP_fibrillin"/>
    <property type="match status" value="1"/>
</dbReference>
<keyword evidence="5" id="KW-1185">Reference proteome</keyword>
<dbReference type="Proteomes" id="UP001190700">
    <property type="component" value="Unassembled WGS sequence"/>
</dbReference>
<comment type="caution">
    <text evidence="4">The sequence shown here is derived from an EMBL/GenBank/DDBJ whole genome shotgun (WGS) entry which is preliminary data.</text>
</comment>
<accession>A0AAE0GYF4</accession>
<evidence type="ECO:0000256" key="2">
    <source>
        <dbReference type="ARBA" id="ARBA00022640"/>
    </source>
</evidence>
<evidence type="ECO:0000256" key="1">
    <source>
        <dbReference type="ARBA" id="ARBA00004474"/>
    </source>
</evidence>
<comment type="subcellular location">
    <subcellularLocation>
        <location evidence="1">Plastid</location>
    </subcellularLocation>
</comment>